<reference evidence="2 3" key="1">
    <citation type="submission" date="2016-10" db="EMBL/GenBank/DDBJ databases">
        <authorList>
            <person name="de Groot N.N."/>
        </authorList>
    </citation>
    <scope>NUCLEOTIDE SEQUENCE [LARGE SCALE GENOMIC DNA]</scope>
    <source>
        <strain evidence="2 3">DSM 26130</strain>
    </source>
</reference>
<gene>
    <name evidence="2" type="ORF">SAMN05216167_1082</name>
</gene>
<feature type="signal peptide" evidence="1">
    <location>
        <begin position="1"/>
        <end position="20"/>
    </location>
</feature>
<proteinExistence type="predicted"/>
<sequence length="367" mass="40636">MCSLVLLTFLLLLKTGAAYAQSTEGYKDFVLTGKNVLLLTKTGQLKLIDVASGEPGISIDTDAPIVALSADRQGNIVIGETNHLVKSYDEKQKTWHLVSRYSGKLTGLVFNSQNQCFLITDKGIVDVAGNAIYFPDAAFSKNTEIRYKGSWFLPPVCFMDRQDNLWLGFNQGEWGGDVFVFDTRKRVFSPLKMDSLEMTMNPVSGFCEDPQNVYMSGGIAHLFRRHGSIARFTNGVATSVLQAEDRETEIETISKDPKTGKKQKGMLIGWRGGHQIGPSAYNPVNKCLYFYSQNGFFKGKSGTDLSSIKQWNNILKPALTWTGGSPYAAGPAMNVLKMQFTADGTLLFLTEHEGLGIYEGKKLRFVR</sequence>
<feature type="chain" id="PRO_5011492559" evidence="1">
    <location>
        <begin position="21"/>
        <end position="367"/>
    </location>
</feature>
<dbReference type="InterPro" id="IPR015943">
    <property type="entry name" value="WD40/YVTN_repeat-like_dom_sf"/>
</dbReference>
<dbReference type="STRING" id="662367.SAMN05216167_1082"/>
<dbReference type="Proteomes" id="UP000198598">
    <property type="component" value="Unassembled WGS sequence"/>
</dbReference>
<keyword evidence="1" id="KW-0732">Signal</keyword>
<dbReference type="EMBL" id="FOLQ01000008">
    <property type="protein sequence ID" value="SFD86930.1"/>
    <property type="molecule type" value="Genomic_DNA"/>
</dbReference>
<accession>A0A1I1W1U4</accession>
<evidence type="ECO:0000256" key="1">
    <source>
        <dbReference type="SAM" id="SignalP"/>
    </source>
</evidence>
<dbReference type="SUPFAM" id="SSF50998">
    <property type="entry name" value="Quinoprotein alcohol dehydrogenase-like"/>
    <property type="match status" value="1"/>
</dbReference>
<dbReference type="Gene3D" id="2.130.10.10">
    <property type="entry name" value="YVTN repeat-like/Quinoprotein amine dehydrogenase"/>
    <property type="match status" value="1"/>
</dbReference>
<dbReference type="AlphaFoldDB" id="A0A1I1W1U4"/>
<protein>
    <submittedName>
        <fullName evidence="2">Uncharacterized protein</fullName>
    </submittedName>
</protein>
<evidence type="ECO:0000313" key="2">
    <source>
        <dbReference type="EMBL" id="SFD86930.1"/>
    </source>
</evidence>
<name>A0A1I1W1U4_9BACT</name>
<dbReference type="InterPro" id="IPR011047">
    <property type="entry name" value="Quinoprotein_ADH-like_sf"/>
</dbReference>
<organism evidence="2 3">
    <name type="scientific">Spirosoma endophyticum</name>
    <dbReference type="NCBI Taxonomy" id="662367"/>
    <lineage>
        <taxon>Bacteria</taxon>
        <taxon>Pseudomonadati</taxon>
        <taxon>Bacteroidota</taxon>
        <taxon>Cytophagia</taxon>
        <taxon>Cytophagales</taxon>
        <taxon>Cytophagaceae</taxon>
        <taxon>Spirosoma</taxon>
    </lineage>
</organism>
<keyword evidence="3" id="KW-1185">Reference proteome</keyword>
<evidence type="ECO:0000313" key="3">
    <source>
        <dbReference type="Proteomes" id="UP000198598"/>
    </source>
</evidence>